<protein>
    <submittedName>
        <fullName evidence="2">Uncharacterized protein</fullName>
    </submittedName>
</protein>
<feature type="signal peptide" evidence="1">
    <location>
        <begin position="1"/>
        <end position="24"/>
    </location>
</feature>
<dbReference type="OrthoDB" id="1171174at2"/>
<proteinExistence type="predicted"/>
<evidence type="ECO:0000313" key="3">
    <source>
        <dbReference type="Proteomes" id="UP000294862"/>
    </source>
</evidence>
<accession>A0A4R2HXE8</accession>
<dbReference type="AlphaFoldDB" id="A0A4R2HXE8"/>
<dbReference type="Proteomes" id="UP000294862">
    <property type="component" value="Unassembled WGS sequence"/>
</dbReference>
<sequence>MSWARSSPARWLFVFAAASPGAFAQAKPIRAPVPTSALATRACATLQHRVDAAVGDAPLFLRSGFDFNADRDGVWIEGTAQAALAHHVRGDEAAAMKRLSRVAREFAPGGYACATREPRITTGLAGDAYYFRCPHLGATAWIALAATATNPHVAAR</sequence>
<keyword evidence="1" id="KW-0732">Signal</keyword>
<gene>
    <name evidence="2" type="ORF">EV148_11313</name>
</gene>
<name>A0A4R2HXE8_9GAMM</name>
<feature type="chain" id="PRO_5020370284" evidence="1">
    <location>
        <begin position="25"/>
        <end position="156"/>
    </location>
</feature>
<reference evidence="2 3" key="1">
    <citation type="journal article" date="2015" name="Stand. Genomic Sci.">
        <title>Genomic Encyclopedia of Bacterial and Archaeal Type Strains, Phase III: the genomes of soil and plant-associated and newly described type strains.</title>
        <authorList>
            <person name="Whitman W.B."/>
            <person name="Woyke T."/>
            <person name="Klenk H.P."/>
            <person name="Zhou Y."/>
            <person name="Lilburn T.G."/>
            <person name="Beck B.J."/>
            <person name="De Vos P."/>
            <person name="Vandamme P."/>
            <person name="Eisen J.A."/>
            <person name="Garrity G."/>
            <person name="Hugenholtz P."/>
            <person name="Kyrpides N.C."/>
        </authorList>
    </citation>
    <scope>NUCLEOTIDE SEQUENCE [LARGE SCALE GENOMIC DNA]</scope>
    <source>
        <strain evidence="2 3">A3</strain>
    </source>
</reference>
<dbReference type="EMBL" id="SLWQ01000013">
    <property type="protein sequence ID" value="TCO36271.1"/>
    <property type="molecule type" value="Genomic_DNA"/>
</dbReference>
<organism evidence="2 3">
    <name type="scientific">Dokdonella fugitiva</name>
    <dbReference type="NCBI Taxonomy" id="328517"/>
    <lineage>
        <taxon>Bacteria</taxon>
        <taxon>Pseudomonadati</taxon>
        <taxon>Pseudomonadota</taxon>
        <taxon>Gammaproteobacteria</taxon>
        <taxon>Lysobacterales</taxon>
        <taxon>Rhodanobacteraceae</taxon>
        <taxon>Dokdonella</taxon>
    </lineage>
</organism>
<dbReference type="RefSeq" id="WP_132000052.1">
    <property type="nucleotide sequence ID" value="NZ_SLWQ01000013.1"/>
</dbReference>
<evidence type="ECO:0000256" key="1">
    <source>
        <dbReference type="SAM" id="SignalP"/>
    </source>
</evidence>
<keyword evidence="3" id="KW-1185">Reference proteome</keyword>
<comment type="caution">
    <text evidence="2">The sequence shown here is derived from an EMBL/GenBank/DDBJ whole genome shotgun (WGS) entry which is preliminary data.</text>
</comment>
<evidence type="ECO:0000313" key="2">
    <source>
        <dbReference type="EMBL" id="TCO36271.1"/>
    </source>
</evidence>